<dbReference type="GO" id="GO:0006520">
    <property type="term" value="P:amino acid metabolic process"/>
    <property type="evidence" value="ECO:0007669"/>
    <property type="project" value="InterPro"/>
</dbReference>
<dbReference type="PANTHER" id="PTHR42722">
    <property type="entry name" value="LEUCINE DEHYDROGENASE"/>
    <property type="match status" value="1"/>
</dbReference>
<dbReference type="Pfam" id="PF00208">
    <property type="entry name" value="ELFV_dehydrog"/>
    <property type="match status" value="1"/>
</dbReference>
<feature type="active site" description="Proton donor/acceptor" evidence="4">
    <location>
        <position position="84"/>
    </location>
</feature>
<keyword evidence="9" id="KW-1185">Reference proteome</keyword>
<dbReference type="KEGG" id="rpod:E0E05_15375"/>
<evidence type="ECO:0000313" key="9">
    <source>
        <dbReference type="Proteomes" id="UP000293719"/>
    </source>
</evidence>
<dbReference type="CDD" id="cd01075">
    <property type="entry name" value="NAD_bind_Leu_Phe_Val_DH"/>
    <property type="match status" value="1"/>
</dbReference>
<dbReference type="EMBL" id="CP036532">
    <property type="protein sequence ID" value="QBK31859.1"/>
    <property type="molecule type" value="Genomic_DNA"/>
</dbReference>
<organism evidence="8 9">
    <name type="scientific">Roseitalea porphyridii</name>
    <dbReference type="NCBI Taxonomy" id="1852022"/>
    <lineage>
        <taxon>Bacteria</taxon>
        <taxon>Pseudomonadati</taxon>
        <taxon>Pseudomonadota</taxon>
        <taxon>Alphaproteobacteria</taxon>
        <taxon>Hyphomicrobiales</taxon>
        <taxon>Ahrensiaceae</taxon>
        <taxon>Roseitalea</taxon>
    </lineage>
</organism>
<keyword evidence="2 6" id="KW-0560">Oxidoreductase</keyword>
<dbReference type="InterPro" id="IPR006095">
    <property type="entry name" value="Glu/Leu/Phe/Val/Trp_DH"/>
</dbReference>
<keyword evidence="3 5" id="KW-0520">NAD</keyword>
<dbReference type="AlphaFoldDB" id="A0A4P6V4Z0"/>
<dbReference type="InterPro" id="IPR006096">
    <property type="entry name" value="Glu/Leu/Phe/Val/Trp_DH_C"/>
</dbReference>
<keyword evidence="5" id="KW-0547">Nucleotide-binding</keyword>
<dbReference type="GO" id="GO:0016639">
    <property type="term" value="F:oxidoreductase activity, acting on the CH-NH2 group of donors, NAD or NADP as acceptor"/>
    <property type="evidence" value="ECO:0007669"/>
    <property type="project" value="InterPro"/>
</dbReference>
<dbReference type="Gene3D" id="3.40.50.720">
    <property type="entry name" value="NAD(P)-binding Rossmann-like Domain"/>
    <property type="match status" value="1"/>
</dbReference>
<dbReference type="InterPro" id="IPR046346">
    <property type="entry name" value="Aminoacid_DH-like_N_sf"/>
</dbReference>
<evidence type="ECO:0000313" key="8">
    <source>
        <dbReference type="EMBL" id="QBK31859.1"/>
    </source>
</evidence>
<evidence type="ECO:0000256" key="6">
    <source>
        <dbReference type="RuleBase" id="RU004417"/>
    </source>
</evidence>
<sequence length="343" mass="35121">MIAPSEHPDFDAHAAVCFLHDARTGARAIVALHRVDPTGTHPSVGGCRMRDYETTEEALGDVLRLSRGMSSKCAVTGLPFGGAKAVVLGVPKPAARPCVLDAVAGFVNSFGGRFRTGVDVGLSASDVEAMRTATPWMVGTGLIRPDALTADGVFATLKRAVRHRLGRDDLGGTTVGVQGLGKVGLRLARLLLDDGARVLGGDVDRAANEEAAGMGVEIVDPASLIGLDIEVFAPCALGGVIGPDTVGAIRASVIAGSANNQLATADLGDALHAKGIFYVPDYLANAGGLIAVAMQIEGHDEAWAHSRAAGLADRLDEIVATARSLDISIAAAAGRLAAERLAS</sequence>
<reference evidence="8 9" key="1">
    <citation type="journal article" date="2017" name="Int. J. Syst. Evol. Microbiol.">
        <title>Roseitalea porphyridii gen. nov., sp. nov., isolated from a red alga, and reclassification of Hoeflea suaedae Chung et al. 2013 as Pseudohoeflea suaedae gen. nov., comb. nov.</title>
        <authorList>
            <person name="Hyeon J.W."/>
            <person name="Jeong S.E."/>
            <person name="Baek K."/>
            <person name="Jeon C.O."/>
        </authorList>
    </citation>
    <scope>NUCLEOTIDE SEQUENCE [LARGE SCALE GENOMIC DNA]</scope>
    <source>
        <strain evidence="8 9">MA7-20</strain>
    </source>
</reference>
<dbReference type="Pfam" id="PF02812">
    <property type="entry name" value="ELFV_dehydrog_N"/>
    <property type="match status" value="1"/>
</dbReference>
<dbReference type="OrthoDB" id="9803297at2"/>
<dbReference type="Gene3D" id="3.40.50.10860">
    <property type="entry name" value="Leucine Dehydrogenase, chain A, domain 1"/>
    <property type="match status" value="1"/>
</dbReference>
<dbReference type="PIRSF" id="PIRSF000188">
    <property type="entry name" value="Phe_leu_dh"/>
    <property type="match status" value="1"/>
</dbReference>
<gene>
    <name evidence="8" type="ORF">E0E05_15375</name>
</gene>
<feature type="binding site" evidence="5">
    <location>
        <begin position="179"/>
        <end position="184"/>
    </location>
    <ligand>
        <name>NAD(+)</name>
        <dbReference type="ChEBI" id="CHEBI:57540"/>
    </ligand>
</feature>
<feature type="domain" description="Glutamate/phenylalanine/leucine/valine/L-tryptophan dehydrogenase C-terminal" evidence="7">
    <location>
        <begin position="141"/>
        <end position="343"/>
    </location>
</feature>
<dbReference type="SUPFAM" id="SSF53223">
    <property type="entry name" value="Aminoacid dehydrogenase-like, N-terminal domain"/>
    <property type="match status" value="1"/>
</dbReference>
<name>A0A4P6V4Z0_9HYPH</name>
<dbReference type="PRINTS" id="PR00082">
    <property type="entry name" value="GLFDHDRGNASE"/>
</dbReference>
<dbReference type="GO" id="GO:0000166">
    <property type="term" value="F:nucleotide binding"/>
    <property type="evidence" value="ECO:0007669"/>
    <property type="project" value="UniProtKB-KW"/>
</dbReference>
<protein>
    <submittedName>
        <fullName evidence="8">Glu/Leu/Phe/Val dehydrogenase family protein</fullName>
    </submittedName>
</protein>
<dbReference type="PANTHER" id="PTHR42722:SF1">
    <property type="entry name" value="VALINE DEHYDROGENASE"/>
    <property type="match status" value="1"/>
</dbReference>
<evidence type="ECO:0000256" key="1">
    <source>
        <dbReference type="ARBA" id="ARBA00006382"/>
    </source>
</evidence>
<evidence type="ECO:0000259" key="7">
    <source>
        <dbReference type="SMART" id="SM00839"/>
    </source>
</evidence>
<dbReference type="Proteomes" id="UP000293719">
    <property type="component" value="Chromosome"/>
</dbReference>
<dbReference type="SMART" id="SM00839">
    <property type="entry name" value="ELFV_dehydrog"/>
    <property type="match status" value="1"/>
</dbReference>
<dbReference type="InterPro" id="IPR006097">
    <property type="entry name" value="Glu/Leu/Phe/Val/Trp_DH_dimer"/>
</dbReference>
<dbReference type="RefSeq" id="WP_131617508.1">
    <property type="nucleotide sequence ID" value="NZ_CP036532.1"/>
</dbReference>
<dbReference type="InterPro" id="IPR016211">
    <property type="entry name" value="Glu/Phe/Leu/Val/Trp_DH_bac/arc"/>
</dbReference>
<dbReference type="InterPro" id="IPR036291">
    <property type="entry name" value="NAD(P)-bd_dom_sf"/>
</dbReference>
<comment type="similarity">
    <text evidence="1 6">Belongs to the Glu/Leu/Phe/Val dehydrogenases family.</text>
</comment>
<evidence type="ECO:0000256" key="5">
    <source>
        <dbReference type="PIRSR" id="PIRSR000188-2"/>
    </source>
</evidence>
<dbReference type="SUPFAM" id="SSF51735">
    <property type="entry name" value="NAD(P)-binding Rossmann-fold domains"/>
    <property type="match status" value="1"/>
</dbReference>
<accession>A0A4P6V4Z0</accession>
<proteinExistence type="inferred from homology"/>
<evidence type="ECO:0000256" key="2">
    <source>
        <dbReference type="ARBA" id="ARBA00023002"/>
    </source>
</evidence>
<evidence type="ECO:0000256" key="3">
    <source>
        <dbReference type="ARBA" id="ARBA00023027"/>
    </source>
</evidence>
<evidence type="ECO:0000256" key="4">
    <source>
        <dbReference type="PIRSR" id="PIRSR000188-1"/>
    </source>
</evidence>
<dbReference type="GeneID" id="90768688"/>